<dbReference type="EMBL" id="JBHTLK010000202">
    <property type="protein sequence ID" value="MFD1151024.1"/>
    <property type="molecule type" value="Genomic_DNA"/>
</dbReference>
<organism evidence="2 3">
    <name type="scientific">Saccharothrix hoggarensis</name>
    <dbReference type="NCBI Taxonomy" id="913853"/>
    <lineage>
        <taxon>Bacteria</taxon>
        <taxon>Bacillati</taxon>
        <taxon>Actinomycetota</taxon>
        <taxon>Actinomycetes</taxon>
        <taxon>Pseudonocardiales</taxon>
        <taxon>Pseudonocardiaceae</taxon>
        <taxon>Saccharothrix</taxon>
    </lineage>
</organism>
<keyword evidence="1" id="KW-1133">Transmembrane helix</keyword>
<keyword evidence="3" id="KW-1185">Reference proteome</keyword>
<keyword evidence="1" id="KW-0472">Membrane</keyword>
<evidence type="ECO:0000313" key="3">
    <source>
        <dbReference type="Proteomes" id="UP001597168"/>
    </source>
</evidence>
<evidence type="ECO:0000313" key="2">
    <source>
        <dbReference type="EMBL" id="MFD1151024.1"/>
    </source>
</evidence>
<evidence type="ECO:0000256" key="1">
    <source>
        <dbReference type="SAM" id="Phobius"/>
    </source>
</evidence>
<dbReference type="Proteomes" id="UP001597168">
    <property type="component" value="Unassembled WGS sequence"/>
</dbReference>
<accession>A0ABW3R1X2</accession>
<gene>
    <name evidence="2" type="ORF">ACFQ3T_28175</name>
</gene>
<name>A0ABW3R1X2_9PSEU</name>
<reference evidence="3" key="1">
    <citation type="journal article" date="2019" name="Int. J. Syst. Evol. Microbiol.">
        <title>The Global Catalogue of Microorganisms (GCM) 10K type strain sequencing project: providing services to taxonomists for standard genome sequencing and annotation.</title>
        <authorList>
            <consortium name="The Broad Institute Genomics Platform"/>
            <consortium name="The Broad Institute Genome Sequencing Center for Infectious Disease"/>
            <person name="Wu L."/>
            <person name="Ma J."/>
        </authorList>
    </citation>
    <scope>NUCLEOTIDE SEQUENCE [LARGE SCALE GENOMIC DNA]</scope>
    <source>
        <strain evidence="3">CCUG 60214</strain>
    </source>
</reference>
<comment type="caution">
    <text evidence="2">The sequence shown here is derived from an EMBL/GenBank/DDBJ whole genome shotgun (WGS) entry which is preliminary data.</text>
</comment>
<dbReference type="RefSeq" id="WP_380727652.1">
    <property type="nucleotide sequence ID" value="NZ_JBHTLK010000202.1"/>
</dbReference>
<feature type="transmembrane region" description="Helical" evidence="1">
    <location>
        <begin position="25"/>
        <end position="47"/>
    </location>
</feature>
<sequence>MSAFISQDPTFQEQMRTPPSKRRKVTKISVIVGAVFLLVIGGLFFYVSRTGTKTGDCAQPKSVARGGVEMAKADCASPKASYRQAAYAGGVNAECPEGDYYPARTGGTRKNKRVSYQCFMLNVREGECLKLTPFGRASLYEKVTCGGGVLKVAEVVSGKADAKQCAQGAESRVYSVPATTVCLTKA</sequence>
<protein>
    <submittedName>
        <fullName evidence="2">Uncharacterized protein</fullName>
    </submittedName>
</protein>
<proteinExistence type="predicted"/>
<keyword evidence="1" id="KW-0812">Transmembrane</keyword>